<reference evidence="2 3" key="1">
    <citation type="submission" date="2019-11" db="EMBL/GenBank/DDBJ databases">
        <title>Venturia inaequalis Genome Resource.</title>
        <authorList>
            <person name="Lichtner F.J."/>
        </authorList>
    </citation>
    <scope>NUCLEOTIDE SEQUENCE [LARGE SCALE GENOMIC DNA]</scope>
    <source>
        <strain evidence="2">Bline_iso_100314</strain>
    </source>
</reference>
<comment type="caution">
    <text evidence="2">The sequence shown here is derived from an EMBL/GenBank/DDBJ whole genome shotgun (WGS) entry which is preliminary data.</text>
</comment>
<dbReference type="Proteomes" id="UP000433883">
    <property type="component" value="Unassembled WGS sequence"/>
</dbReference>
<evidence type="ECO:0000256" key="1">
    <source>
        <dbReference type="SAM" id="SignalP"/>
    </source>
</evidence>
<protein>
    <submittedName>
        <fullName evidence="2">Uncharacterized protein</fullName>
    </submittedName>
</protein>
<evidence type="ECO:0000313" key="3">
    <source>
        <dbReference type="Proteomes" id="UP000433883"/>
    </source>
</evidence>
<sequence length="109" mass="11636">MLLLPNSLLPLLCVALGASAQGTCKSQSLPNPIASQYPQNVTGTLNGTLVILPIPMALARSMIPAKYNILTSAYRTLLPTLPEGMYPAFLQAVYDHDVGLGDYKIADFS</sequence>
<name>A0A8H3U5T8_VENIN</name>
<dbReference type="EMBL" id="WNWQ01000841">
    <property type="protein sequence ID" value="KAE9963438.1"/>
    <property type="molecule type" value="Genomic_DNA"/>
</dbReference>
<proteinExistence type="predicted"/>
<evidence type="ECO:0000313" key="2">
    <source>
        <dbReference type="EMBL" id="KAE9963438.1"/>
    </source>
</evidence>
<accession>A0A8H3U5T8</accession>
<feature type="signal peptide" evidence="1">
    <location>
        <begin position="1"/>
        <end position="20"/>
    </location>
</feature>
<feature type="chain" id="PRO_5034254266" evidence="1">
    <location>
        <begin position="21"/>
        <end position="109"/>
    </location>
</feature>
<gene>
    <name evidence="2" type="ORF">BLS_009304</name>
</gene>
<organism evidence="2 3">
    <name type="scientific">Venturia inaequalis</name>
    <name type="common">Apple scab fungus</name>
    <dbReference type="NCBI Taxonomy" id="5025"/>
    <lineage>
        <taxon>Eukaryota</taxon>
        <taxon>Fungi</taxon>
        <taxon>Dikarya</taxon>
        <taxon>Ascomycota</taxon>
        <taxon>Pezizomycotina</taxon>
        <taxon>Dothideomycetes</taxon>
        <taxon>Pleosporomycetidae</taxon>
        <taxon>Venturiales</taxon>
        <taxon>Venturiaceae</taxon>
        <taxon>Venturia</taxon>
    </lineage>
</organism>
<feature type="non-terminal residue" evidence="2">
    <location>
        <position position="109"/>
    </location>
</feature>
<keyword evidence="1" id="KW-0732">Signal</keyword>
<dbReference type="AlphaFoldDB" id="A0A8H3U5T8"/>